<dbReference type="SUPFAM" id="SSF53098">
    <property type="entry name" value="Ribonuclease H-like"/>
    <property type="match status" value="1"/>
</dbReference>
<dbReference type="CDD" id="cd06127">
    <property type="entry name" value="DEDDh"/>
    <property type="match status" value="1"/>
</dbReference>
<evidence type="ECO:0000259" key="3">
    <source>
        <dbReference type="SMART" id="SM00479"/>
    </source>
</evidence>
<dbReference type="RefSeq" id="WP_014099042.1">
    <property type="nucleotide sequence ID" value="NC_016024.1"/>
</dbReference>
<dbReference type="InterPro" id="IPR013520">
    <property type="entry name" value="Ribonucl_H"/>
</dbReference>
<dbReference type="Gene3D" id="3.30.420.10">
    <property type="entry name" value="Ribonuclease H-like superfamily/Ribonuclease H"/>
    <property type="match status" value="1"/>
</dbReference>
<name>G2LE84_CHLTF</name>
<keyword evidence="4" id="KW-0378">Hydrolase</keyword>
<dbReference type="OrthoDB" id="9803913at2"/>
<evidence type="ECO:0000256" key="1">
    <source>
        <dbReference type="ARBA" id="ARBA00025483"/>
    </source>
</evidence>
<dbReference type="SMART" id="SM00479">
    <property type="entry name" value="EXOIII"/>
    <property type="match status" value="1"/>
</dbReference>
<feature type="domain" description="Exonuclease" evidence="3">
    <location>
        <begin position="88"/>
        <end position="255"/>
    </location>
</feature>
<dbReference type="InterPro" id="IPR036397">
    <property type="entry name" value="RNaseH_sf"/>
</dbReference>
<organism evidence="4 5">
    <name type="scientific">Chloracidobacterium thermophilum (strain B)</name>
    <dbReference type="NCBI Taxonomy" id="981222"/>
    <lineage>
        <taxon>Bacteria</taxon>
        <taxon>Pseudomonadati</taxon>
        <taxon>Acidobacteriota</taxon>
        <taxon>Terriglobia</taxon>
        <taxon>Terriglobales</taxon>
        <taxon>Acidobacteriaceae</taxon>
        <taxon>Chloracidobacterium</taxon>
    </lineage>
</organism>
<dbReference type="PANTHER" id="PTHR30231">
    <property type="entry name" value="DNA POLYMERASE III SUBUNIT EPSILON"/>
    <property type="match status" value="1"/>
</dbReference>
<reference evidence="4 5" key="1">
    <citation type="journal article" date="2012" name="Environ. Microbiol.">
        <title>Complete genome of Candidatus Chloracidobacterium thermophilum, a chlorophyll-based photoheterotroph belonging to the phylum Acidobacteria.</title>
        <authorList>
            <person name="Garcia Costas A.M."/>
            <person name="Liu Z."/>
            <person name="Tomsho L.P."/>
            <person name="Schuster S.C."/>
            <person name="Ward D.M."/>
            <person name="Bryant D.A."/>
        </authorList>
    </citation>
    <scope>NUCLEOTIDE SEQUENCE [LARGE SCALE GENOMIC DNA]</scope>
    <source>
        <strain evidence="4 5">B</strain>
    </source>
</reference>
<evidence type="ECO:0000256" key="2">
    <source>
        <dbReference type="ARBA" id="ARBA00026073"/>
    </source>
</evidence>
<keyword evidence="5" id="KW-1185">Reference proteome</keyword>
<dbReference type="GO" id="GO:0045004">
    <property type="term" value="P:DNA replication proofreading"/>
    <property type="evidence" value="ECO:0007669"/>
    <property type="project" value="TreeGrafter"/>
</dbReference>
<dbReference type="Pfam" id="PF00929">
    <property type="entry name" value="RNase_T"/>
    <property type="match status" value="1"/>
</dbReference>
<proteinExistence type="predicted"/>
<dbReference type="InterPro" id="IPR006054">
    <property type="entry name" value="DnaQ"/>
</dbReference>
<dbReference type="GO" id="GO:0003677">
    <property type="term" value="F:DNA binding"/>
    <property type="evidence" value="ECO:0007669"/>
    <property type="project" value="InterPro"/>
</dbReference>
<sequence length="288" mass="31741">MPDVPPGPSFLLRTLRARLSAARGVVSLTELGRELLRAPRAAPELVRRVLLPVLAQLPEAVLEGDDGLRWQPLPTAALEATASLPECRFAVVDVETTGRRAEQERITEVACVTIERGRITETFASLVNPGVPIPPLITALTGISDELVATAPPFAAIAAEMRQRLSQTVFVAHHASFDRKFLTAELRRADETFVWTAPTLCTVQLARYLVPGLDNYRLDTVTAHFRISNPARHRASGDALATAQLFLRLLERLIEQDIVAVDAVTALLAKQKRTTRRRPLPGEDRHHE</sequence>
<gene>
    <name evidence="4" type="ordered locus">Cabther_A0546</name>
</gene>
<dbReference type="GO" id="GO:0005829">
    <property type="term" value="C:cytosol"/>
    <property type="evidence" value="ECO:0007669"/>
    <property type="project" value="TreeGrafter"/>
</dbReference>
<dbReference type="STRING" id="981222.Cabther_A0546"/>
<comment type="subunit">
    <text evidence="2">DNA polymerase III contains a core (composed of alpha, epsilon and theta chains) that associates with a tau subunit. This core dimerizes to form the POLIII' complex. PolIII' associates with the gamma complex (composed of gamma, delta, delta', psi and chi chains) and with the beta chain to form the complete DNA polymerase III complex.</text>
</comment>
<dbReference type="HOGENOM" id="CLU_965404_0_0_0"/>
<dbReference type="GO" id="GO:0008408">
    <property type="term" value="F:3'-5' exonuclease activity"/>
    <property type="evidence" value="ECO:0007669"/>
    <property type="project" value="TreeGrafter"/>
</dbReference>
<evidence type="ECO:0000313" key="5">
    <source>
        <dbReference type="Proteomes" id="UP000006791"/>
    </source>
</evidence>
<dbReference type="GO" id="GO:0003887">
    <property type="term" value="F:DNA-directed DNA polymerase activity"/>
    <property type="evidence" value="ECO:0007669"/>
    <property type="project" value="InterPro"/>
</dbReference>
<dbReference type="EMBL" id="CP002514">
    <property type="protein sequence ID" value="AEP11304.1"/>
    <property type="molecule type" value="Genomic_DNA"/>
</dbReference>
<dbReference type="AlphaFoldDB" id="G2LE84"/>
<dbReference type="FunFam" id="3.30.420.10:FF:000045">
    <property type="entry name" value="3'-5' exonuclease DinG"/>
    <property type="match status" value="1"/>
</dbReference>
<dbReference type="Proteomes" id="UP000006791">
    <property type="component" value="Chromosome 1"/>
</dbReference>
<keyword evidence="4" id="KW-0540">Nuclease</keyword>
<protein>
    <submittedName>
        <fullName evidence="4">Exonuclease, DNA polymerase III, epsilon subunit family</fullName>
    </submittedName>
</protein>
<dbReference type="InterPro" id="IPR012337">
    <property type="entry name" value="RNaseH-like_sf"/>
</dbReference>
<comment type="function">
    <text evidence="1">DNA polymerase III is a complex, multichain enzyme responsible for most of the replicative synthesis in bacteria. The epsilon subunit contain the editing function and is a proofreading 3'-5' exonuclease.</text>
</comment>
<keyword evidence="4" id="KW-0269">Exonuclease</keyword>
<evidence type="ECO:0000313" key="4">
    <source>
        <dbReference type="EMBL" id="AEP11304.1"/>
    </source>
</evidence>
<dbReference type="PANTHER" id="PTHR30231:SF37">
    <property type="entry name" value="EXODEOXYRIBONUCLEASE 10"/>
    <property type="match status" value="1"/>
</dbReference>
<accession>G2LE84</accession>
<dbReference type="NCBIfam" id="TIGR00573">
    <property type="entry name" value="dnaq"/>
    <property type="match status" value="1"/>
</dbReference>
<dbReference type="KEGG" id="ctm:Cabther_A0546"/>